<feature type="domain" description="AAA+ ATPase" evidence="2">
    <location>
        <begin position="189"/>
        <end position="393"/>
    </location>
</feature>
<feature type="region of interest" description="Disordered" evidence="1">
    <location>
        <begin position="477"/>
        <end position="519"/>
    </location>
</feature>
<evidence type="ECO:0000313" key="3">
    <source>
        <dbReference type="EMBL" id="SNR38921.1"/>
    </source>
</evidence>
<keyword evidence="3" id="KW-0378">Hydrolase</keyword>
<dbReference type="InterPro" id="IPR003593">
    <property type="entry name" value="AAA+_ATPase"/>
</dbReference>
<sequence length="519" mass="55706">MPRAPVRGTYLHRAVAPSRSPSSPAGYHLDRLLWSPSTRQNWRLAVSTADDMWAGWDEAAPDAEVTYIHHARSAQAGEPRRQQRDPLDVDQAVAEAVVRLKAAELARQQLAAERGDADFERMVADEAQRLRARKDAAELVAAERAATAEEAGLEGLDLSPAVSGAEFVFGTDAELEPIWGTSEMTLWAAGEAMMIHGPQGLGKTTLAHQLVKGLLGLQDDLLGFPVAPTTGRVLYLAMDRPRQAARALRRQFEQATQAERAVLDERLEVWKGPLPAPLLTRPGLLRDLAKRFGASVVIVDSLKDAVAKLSDDEHGSNYNQAIQMCLVAGIQVCDLHHPRKSNAETAGKPKGVDDIFGSTWLTAGHGSIVNLHGKTGDLVVELSMLKLVNDDPGTLQVVHDHEAGVSTVQGAFDHLVALAAAGSLTAQQAANAEHGSSSASNVQKARRKLDKLVEKGWATVVEGKRGGAATTWTVTEDGKRVASGSKRSAAHQQREERLQAGGFGTGGVQAGRWSNDDPF</sequence>
<keyword evidence="3" id="KW-0347">Helicase</keyword>
<gene>
    <name evidence="3" type="ORF">SAMN06272737_105136</name>
</gene>
<keyword evidence="3" id="KW-0547">Nucleotide-binding</keyword>
<evidence type="ECO:0000256" key="1">
    <source>
        <dbReference type="SAM" id="MobiDB-lite"/>
    </source>
</evidence>
<evidence type="ECO:0000259" key="2">
    <source>
        <dbReference type="SMART" id="SM00382"/>
    </source>
</evidence>
<name>A0A238VXL0_9ACTN</name>
<keyword evidence="3" id="KW-0067">ATP-binding</keyword>
<protein>
    <submittedName>
        <fullName evidence="3">Replicative DNA helicase</fullName>
    </submittedName>
</protein>
<dbReference type="Pfam" id="PF13481">
    <property type="entry name" value="AAA_25"/>
    <property type="match status" value="1"/>
</dbReference>
<dbReference type="AlphaFoldDB" id="A0A238VXL0"/>
<dbReference type="Proteomes" id="UP000198403">
    <property type="component" value="Unassembled WGS sequence"/>
</dbReference>
<dbReference type="OrthoDB" id="3192509at2"/>
<evidence type="ECO:0000313" key="4">
    <source>
        <dbReference type="Proteomes" id="UP000198403"/>
    </source>
</evidence>
<dbReference type="EMBL" id="FZNO01000005">
    <property type="protein sequence ID" value="SNR38921.1"/>
    <property type="molecule type" value="Genomic_DNA"/>
</dbReference>
<dbReference type="SUPFAM" id="SSF52540">
    <property type="entry name" value="P-loop containing nucleoside triphosphate hydrolases"/>
    <property type="match status" value="1"/>
</dbReference>
<dbReference type="SMART" id="SM00382">
    <property type="entry name" value="AAA"/>
    <property type="match status" value="1"/>
</dbReference>
<dbReference type="GO" id="GO:0004386">
    <property type="term" value="F:helicase activity"/>
    <property type="evidence" value="ECO:0007669"/>
    <property type="project" value="UniProtKB-KW"/>
</dbReference>
<proteinExistence type="predicted"/>
<reference evidence="3 4" key="1">
    <citation type="submission" date="2017-06" db="EMBL/GenBank/DDBJ databases">
        <authorList>
            <person name="Kim H.J."/>
            <person name="Triplett B.A."/>
        </authorList>
    </citation>
    <scope>NUCLEOTIDE SEQUENCE [LARGE SCALE GENOMIC DNA]</scope>
    <source>
        <strain evidence="3 4">DSM 44272</strain>
    </source>
</reference>
<organism evidence="3 4">
    <name type="scientific">Blastococcus mobilis</name>
    <dbReference type="NCBI Taxonomy" id="1938746"/>
    <lineage>
        <taxon>Bacteria</taxon>
        <taxon>Bacillati</taxon>
        <taxon>Actinomycetota</taxon>
        <taxon>Actinomycetes</taxon>
        <taxon>Geodermatophilales</taxon>
        <taxon>Geodermatophilaceae</taxon>
        <taxon>Blastococcus</taxon>
    </lineage>
</organism>
<dbReference type="InterPro" id="IPR027417">
    <property type="entry name" value="P-loop_NTPase"/>
</dbReference>
<keyword evidence="4" id="KW-1185">Reference proteome</keyword>
<accession>A0A238VXL0</accession>
<dbReference type="Gene3D" id="3.40.50.300">
    <property type="entry name" value="P-loop containing nucleotide triphosphate hydrolases"/>
    <property type="match status" value="1"/>
</dbReference>